<feature type="non-terminal residue" evidence="2">
    <location>
        <position position="88"/>
    </location>
</feature>
<feature type="compositionally biased region" description="Low complexity" evidence="1">
    <location>
        <begin position="44"/>
        <end position="58"/>
    </location>
</feature>
<proteinExistence type="predicted"/>
<protein>
    <submittedName>
        <fullName evidence="2">Uncharacterized protein</fullName>
    </submittedName>
</protein>
<evidence type="ECO:0000313" key="2">
    <source>
        <dbReference type="EMBL" id="CAA9581727.1"/>
    </source>
</evidence>
<organism evidence="2">
    <name type="scientific">uncultured Thermomicrobiales bacterium</name>
    <dbReference type="NCBI Taxonomy" id="1645740"/>
    <lineage>
        <taxon>Bacteria</taxon>
        <taxon>Pseudomonadati</taxon>
        <taxon>Thermomicrobiota</taxon>
        <taxon>Thermomicrobia</taxon>
        <taxon>Thermomicrobiales</taxon>
        <taxon>environmental samples</taxon>
    </lineage>
</organism>
<evidence type="ECO:0000256" key="1">
    <source>
        <dbReference type="SAM" id="MobiDB-lite"/>
    </source>
</evidence>
<accession>A0A6J4VLR5</accession>
<dbReference type="EMBL" id="CADCWL010000228">
    <property type="protein sequence ID" value="CAA9581727.1"/>
    <property type="molecule type" value="Genomic_DNA"/>
</dbReference>
<dbReference type="AlphaFoldDB" id="A0A6J4VLR5"/>
<name>A0A6J4VLR5_9BACT</name>
<feature type="non-terminal residue" evidence="2">
    <location>
        <position position="1"/>
    </location>
</feature>
<reference evidence="2" key="1">
    <citation type="submission" date="2020-02" db="EMBL/GenBank/DDBJ databases">
        <authorList>
            <person name="Meier V. D."/>
        </authorList>
    </citation>
    <scope>NUCLEOTIDE SEQUENCE</scope>
    <source>
        <strain evidence="2">AVDCRST_MAG19</strain>
    </source>
</reference>
<sequence length="88" mass="9527">WSTPSRTARGRWPTAPPRSKRAGNDPGPRRRHPPASPTRCRVMGSSRGSRPSSPGSRSIGTYSSPVRPSTHRSEGISSTFTWGADADR</sequence>
<feature type="region of interest" description="Disordered" evidence="1">
    <location>
        <begin position="1"/>
        <end position="88"/>
    </location>
</feature>
<gene>
    <name evidence="2" type="ORF">AVDCRST_MAG19-4085</name>
</gene>